<dbReference type="PANTHER" id="PTHR46754">
    <property type="entry name" value="MKI67 FHA DOMAIN-INTERACTING NUCLEOLAR PHOSPHOPROTEIN"/>
    <property type="match status" value="1"/>
</dbReference>
<dbReference type="InterPro" id="IPR035979">
    <property type="entry name" value="RBD_domain_sf"/>
</dbReference>
<dbReference type="STRING" id="6186.A0A183JL43"/>
<dbReference type="InterPro" id="IPR012677">
    <property type="entry name" value="Nucleotide-bd_a/b_plait_sf"/>
</dbReference>
<dbReference type="GO" id="GO:0003723">
    <property type="term" value="F:RNA binding"/>
    <property type="evidence" value="ECO:0007669"/>
    <property type="project" value="UniProtKB-KW"/>
</dbReference>
<evidence type="ECO:0000259" key="4">
    <source>
        <dbReference type="SMART" id="SM00360"/>
    </source>
</evidence>
<evidence type="ECO:0000256" key="3">
    <source>
        <dbReference type="ARBA" id="ARBA00023242"/>
    </source>
</evidence>
<reference evidence="5 6" key="2">
    <citation type="submission" date="2018-11" db="EMBL/GenBank/DDBJ databases">
        <authorList>
            <consortium name="Pathogen Informatics"/>
        </authorList>
    </citation>
    <scope>NUCLEOTIDE SEQUENCE [LARGE SCALE GENOMIC DNA]</scope>
    <source>
        <strain evidence="5">Dakar</strain>
        <strain evidence="6">Dakar, Senegal</strain>
    </source>
</reference>
<evidence type="ECO:0000313" key="5">
    <source>
        <dbReference type="EMBL" id="VDO81820.1"/>
    </source>
</evidence>
<dbReference type="Proteomes" id="UP000279833">
    <property type="component" value="Unassembled WGS sequence"/>
</dbReference>
<dbReference type="WBParaSite" id="SCUD_0000342401-mRNA-1">
    <property type="protein sequence ID" value="SCUD_0000342401-mRNA-1"/>
    <property type="gene ID" value="SCUD_0000342401"/>
</dbReference>
<gene>
    <name evidence="5" type="ORF">SCUD_LOCUS3424</name>
</gene>
<dbReference type="Pfam" id="PF00076">
    <property type="entry name" value="RRM_1"/>
    <property type="match status" value="1"/>
</dbReference>
<evidence type="ECO:0000256" key="1">
    <source>
        <dbReference type="ARBA" id="ARBA00004604"/>
    </source>
</evidence>
<dbReference type="InterPro" id="IPR000504">
    <property type="entry name" value="RRM_dom"/>
</dbReference>
<feature type="domain" description="RRM" evidence="4">
    <location>
        <begin position="7"/>
        <end position="79"/>
    </location>
</feature>
<dbReference type="CDD" id="cd12307">
    <property type="entry name" value="RRM_NIFK_like"/>
    <property type="match status" value="1"/>
</dbReference>
<dbReference type="SMART" id="SM00360">
    <property type="entry name" value="RRM"/>
    <property type="match status" value="1"/>
</dbReference>
<dbReference type="AlphaFoldDB" id="A0A183JL43"/>
<reference evidence="7" key="1">
    <citation type="submission" date="2016-06" db="UniProtKB">
        <authorList>
            <consortium name="WormBaseParasite"/>
        </authorList>
    </citation>
    <scope>IDENTIFICATION</scope>
</reference>
<evidence type="ECO:0000256" key="2">
    <source>
        <dbReference type="ARBA" id="ARBA00022884"/>
    </source>
</evidence>
<keyword evidence="6" id="KW-1185">Reference proteome</keyword>
<accession>A0A183JL43</accession>
<keyword evidence="2" id="KW-0694">RNA-binding</keyword>
<organism evidence="7">
    <name type="scientific">Schistosoma curassoni</name>
    <dbReference type="NCBI Taxonomy" id="6186"/>
    <lineage>
        <taxon>Eukaryota</taxon>
        <taxon>Metazoa</taxon>
        <taxon>Spiralia</taxon>
        <taxon>Lophotrochozoa</taxon>
        <taxon>Platyhelminthes</taxon>
        <taxon>Trematoda</taxon>
        <taxon>Digenea</taxon>
        <taxon>Strigeidida</taxon>
        <taxon>Schistosomatoidea</taxon>
        <taxon>Schistosomatidae</taxon>
        <taxon>Schistosoma</taxon>
    </lineage>
</organism>
<name>A0A183JL43_9TREM</name>
<evidence type="ECO:0000313" key="7">
    <source>
        <dbReference type="WBParaSite" id="SCUD_0000342401-mRNA-1"/>
    </source>
</evidence>
<dbReference type="EMBL" id="UZAK01003882">
    <property type="protein sequence ID" value="VDO81820.1"/>
    <property type="molecule type" value="Genomic_DNA"/>
</dbReference>
<dbReference type="SUPFAM" id="SSF54928">
    <property type="entry name" value="RNA-binding domain, RBD"/>
    <property type="match status" value="1"/>
</dbReference>
<evidence type="ECO:0000313" key="6">
    <source>
        <dbReference type="Proteomes" id="UP000279833"/>
    </source>
</evidence>
<dbReference type="GO" id="GO:0005730">
    <property type="term" value="C:nucleolus"/>
    <property type="evidence" value="ECO:0007669"/>
    <property type="project" value="UniProtKB-SubCell"/>
</dbReference>
<proteinExistence type="predicted"/>
<protein>
    <submittedName>
        <fullName evidence="7">RRM domain-containing protein</fullName>
    </submittedName>
</protein>
<sequence length="173" mass="20205">MTNNLVVLHITRLPKYFGPYELRKYIEQFGKVHELYIPKSKKTGKWKDSAFVRMSNEAAPLVASTLNNLLQFNKIIKCKSSPYLGEVLADNKRLFRISRYLRNSTRASHEENQTIATIKRVTALNARKGMDFTNSSVRKSLPQAVRRRKHNFQKRIAAIKKTNLNFRFHETDH</sequence>
<keyword evidence="3" id="KW-0539">Nucleus</keyword>
<comment type="subcellular location">
    <subcellularLocation>
        <location evidence="1">Nucleus</location>
        <location evidence="1">Nucleolus</location>
    </subcellularLocation>
</comment>
<dbReference type="Gene3D" id="3.30.70.330">
    <property type="match status" value="1"/>
</dbReference>